<protein>
    <recommendedName>
        <fullName evidence="2">RecQ-mediated genome instability protein 1</fullName>
    </recommendedName>
</protein>
<dbReference type="InterPro" id="IPR013894">
    <property type="entry name" value="RMI1_OB"/>
</dbReference>
<dbReference type="PANTHER" id="PTHR14790">
    <property type="entry name" value="RECQ-MEDIATED GENOME INSTABILITY PROTEIN 1 RMI1"/>
    <property type="match status" value="1"/>
</dbReference>
<keyword evidence="7" id="KW-1185">Reference proteome</keyword>
<dbReference type="Proteomes" id="UP000809789">
    <property type="component" value="Unassembled WGS sequence"/>
</dbReference>
<dbReference type="AlphaFoldDB" id="A0A8K0L8E5"/>
<feature type="region of interest" description="Disordered" evidence="3">
    <location>
        <begin position="122"/>
        <end position="143"/>
    </location>
</feature>
<name>A0A8K0L8E5_9PEZI</name>
<dbReference type="InterPro" id="IPR049363">
    <property type="entry name" value="RMI1_N"/>
</dbReference>
<dbReference type="InterPro" id="IPR042470">
    <property type="entry name" value="RMI1_N_C_sf"/>
</dbReference>
<evidence type="ECO:0000256" key="2">
    <source>
        <dbReference type="ARBA" id="ARBA00018987"/>
    </source>
</evidence>
<reference evidence="6" key="1">
    <citation type="submission" date="2021-07" db="EMBL/GenBank/DDBJ databases">
        <title>Elsinoe batatas strain:CRI-CJ2 Genome sequencing and assembly.</title>
        <authorList>
            <person name="Huang L."/>
        </authorList>
    </citation>
    <scope>NUCLEOTIDE SEQUENCE</scope>
    <source>
        <strain evidence="6">CRI-CJ2</strain>
    </source>
</reference>
<evidence type="ECO:0000313" key="6">
    <source>
        <dbReference type="EMBL" id="KAG8630695.1"/>
    </source>
</evidence>
<evidence type="ECO:0000313" key="7">
    <source>
        <dbReference type="Proteomes" id="UP000809789"/>
    </source>
</evidence>
<proteinExistence type="inferred from homology"/>
<evidence type="ECO:0000256" key="3">
    <source>
        <dbReference type="SAM" id="MobiDB-lite"/>
    </source>
</evidence>
<feature type="domain" description="RMI1 N-terminal" evidence="5">
    <location>
        <begin position="14"/>
        <end position="58"/>
    </location>
</feature>
<dbReference type="Pfam" id="PF21000">
    <property type="entry name" value="RMI1_N_N"/>
    <property type="match status" value="1"/>
</dbReference>
<feature type="domain" description="RecQ mediated genome instability protein 1 OB-fold" evidence="4">
    <location>
        <begin position="68"/>
        <end position="214"/>
    </location>
</feature>
<dbReference type="PANTHER" id="PTHR14790:SF15">
    <property type="entry name" value="RECQ-MEDIATED GENOME INSTABILITY PROTEIN 1"/>
    <property type="match status" value="1"/>
</dbReference>
<gene>
    <name evidence="6" type="ORF">KVT40_002314</name>
</gene>
<dbReference type="EMBL" id="JAESVG020000002">
    <property type="protein sequence ID" value="KAG8630695.1"/>
    <property type="molecule type" value="Genomic_DNA"/>
</dbReference>
<organism evidence="6 7">
    <name type="scientific">Elsinoe batatas</name>
    <dbReference type="NCBI Taxonomy" id="2601811"/>
    <lineage>
        <taxon>Eukaryota</taxon>
        <taxon>Fungi</taxon>
        <taxon>Dikarya</taxon>
        <taxon>Ascomycota</taxon>
        <taxon>Pezizomycotina</taxon>
        <taxon>Dothideomycetes</taxon>
        <taxon>Dothideomycetidae</taxon>
        <taxon>Myriangiales</taxon>
        <taxon>Elsinoaceae</taxon>
        <taxon>Elsinoe</taxon>
    </lineage>
</organism>
<feature type="compositionally biased region" description="Polar residues" evidence="3">
    <location>
        <begin position="130"/>
        <end position="141"/>
    </location>
</feature>
<evidence type="ECO:0000259" key="5">
    <source>
        <dbReference type="Pfam" id="PF21000"/>
    </source>
</evidence>
<dbReference type="Pfam" id="PF08585">
    <property type="entry name" value="RMI1_N_C"/>
    <property type="match status" value="1"/>
</dbReference>
<comment type="similarity">
    <text evidence="1">Belongs to the RMI1 family.</text>
</comment>
<dbReference type="Gene3D" id="2.40.50.770">
    <property type="entry name" value="RecQ-mediated genome instability protein Rmi1, C-terminal domain"/>
    <property type="match status" value="1"/>
</dbReference>
<sequence length="230" mass="25257">MASDDLLEAVRAYLSSKQLCPPPQWLTSFTASARPNSALAALKKSAEFKLLASDITQSLDRAICNGLPDNAVQATLKEQRILHSVIVQILDIEDISRSRWSQIELLEQQERGEMTRGREIIRLNPDSDDGTTANMNPNQSKGPHKLLVQDVNGTKIYAFELTPISGISLAIGIGAKLLIRSATIARGMILLEAGQVELLGGKVNAWAEQWTKDRKDNLKSRLPDESNSAQ</sequence>
<accession>A0A8K0L8E5</accession>
<dbReference type="GO" id="GO:0016604">
    <property type="term" value="C:nuclear body"/>
    <property type="evidence" value="ECO:0007669"/>
    <property type="project" value="TreeGrafter"/>
</dbReference>
<dbReference type="GO" id="GO:0000724">
    <property type="term" value="P:double-strand break repair via homologous recombination"/>
    <property type="evidence" value="ECO:0007669"/>
    <property type="project" value="TreeGrafter"/>
</dbReference>
<dbReference type="GO" id="GO:0031422">
    <property type="term" value="C:RecQ family helicase-topoisomerase III complex"/>
    <property type="evidence" value="ECO:0007669"/>
    <property type="project" value="TreeGrafter"/>
</dbReference>
<evidence type="ECO:0000256" key="1">
    <source>
        <dbReference type="ARBA" id="ARBA00006395"/>
    </source>
</evidence>
<dbReference type="SMART" id="SM01161">
    <property type="entry name" value="DUF1767"/>
    <property type="match status" value="1"/>
</dbReference>
<dbReference type="OrthoDB" id="341511at2759"/>
<dbReference type="GO" id="GO:0000712">
    <property type="term" value="P:resolution of meiotic recombination intermediates"/>
    <property type="evidence" value="ECO:0007669"/>
    <property type="project" value="TreeGrafter"/>
</dbReference>
<comment type="caution">
    <text evidence="6">The sequence shown here is derived from an EMBL/GenBank/DDBJ whole genome shotgun (WGS) entry which is preliminary data.</text>
</comment>
<evidence type="ECO:0000259" key="4">
    <source>
        <dbReference type="Pfam" id="PF08585"/>
    </source>
</evidence>